<keyword evidence="6" id="KW-0482">Metalloprotease</keyword>
<dbReference type="InterPro" id="IPR000555">
    <property type="entry name" value="JAMM/MPN+_dom"/>
</dbReference>
<dbReference type="SMART" id="SM00232">
    <property type="entry name" value="JAB_MPN"/>
    <property type="match status" value="1"/>
</dbReference>
<keyword evidence="1" id="KW-0645">Protease</keyword>
<organism evidence="9 10">
    <name type="scientific">Acanthocheilonema viteae</name>
    <name type="common">Filarial nematode worm</name>
    <name type="synonym">Dipetalonema viteae</name>
    <dbReference type="NCBI Taxonomy" id="6277"/>
    <lineage>
        <taxon>Eukaryota</taxon>
        <taxon>Metazoa</taxon>
        <taxon>Ecdysozoa</taxon>
        <taxon>Nematoda</taxon>
        <taxon>Chromadorea</taxon>
        <taxon>Rhabditida</taxon>
        <taxon>Spirurina</taxon>
        <taxon>Spiruromorpha</taxon>
        <taxon>Filarioidea</taxon>
        <taxon>Onchocercidae</taxon>
        <taxon>Acanthocheilonema</taxon>
    </lineage>
</organism>
<dbReference type="FunFam" id="3.40.140.10:FF:000026">
    <property type="entry name" value="26S proteasome non-ATPase regulatory subunit 14"/>
    <property type="match status" value="1"/>
</dbReference>
<dbReference type="InterPro" id="IPR037518">
    <property type="entry name" value="MPN"/>
</dbReference>
<dbReference type="SUPFAM" id="SSF102712">
    <property type="entry name" value="JAB1/MPN domain"/>
    <property type="match status" value="1"/>
</dbReference>
<keyword evidence="4" id="KW-0862">Zinc</keyword>
<evidence type="ECO:0000256" key="6">
    <source>
        <dbReference type="ARBA" id="ARBA00023049"/>
    </source>
</evidence>
<evidence type="ECO:0000313" key="9">
    <source>
        <dbReference type="EMBL" id="VBB30127.1"/>
    </source>
</evidence>
<sequence>MERLLRLTGFNSVPKAAPQDVLKHPDTGETLYLSSLALLKMLRHGRAGVPMEVMGLMLGEFVDDFTITVVDVFAMPQSGTTKMLDMLSRTGRTEMVVGWYHSHPGFGCWLSGVDIATQRSFEALSDRAVALVIDPIQSVKGKVVIDAFRTIGPNSLEFSFLEGVQKTLAPTQESRQTTSNLGHLIKHSVIEQLHGLGKSYYSITINFKLTVKEQQMLQSLHMKNWAEGLRLNSFESVIENNLANMQEMVKMIKLYNKELCALPKKSHNEKGTESKTESSKGMESRTEKSKAPSKAEIEAKQVGHFDPKRHLATIANDLMKDNIVHELRSMIDATAFQ</sequence>
<dbReference type="OrthoDB" id="605656at2759"/>
<keyword evidence="3" id="KW-0378">Hydrolase</keyword>
<dbReference type="Pfam" id="PF01398">
    <property type="entry name" value="JAB"/>
    <property type="match status" value="1"/>
</dbReference>
<keyword evidence="5" id="KW-0647">Proteasome</keyword>
<accession>A0A498SED1</accession>
<dbReference type="GO" id="GO:0000502">
    <property type="term" value="C:proteasome complex"/>
    <property type="evidence" value="ECO:0007669"/>
    <property type="project" value="UniProtKB-KW"/>
</dbReference>
<feature type="domain" description="MPN" evidence="8">
    <location>
        <begin position="31"/>
        <end position="154"/>
    </location>
</feature>
<dbReference type="PANTHER" id="PTHR10410">
    <property type="entry name" value="EUKARYOTIC TRANSLATION INITIATION FACTOR 3 -RELATED"/>
    <property type="match status" value="1"/>
</dbReference>
<keyword evidence="10" id="KW-1185">Reference proteome</keyword>
<dbReference type="Gene3D" id="3.40.140.10">
    <property type="entry name" value="Cytidine Deaminase, domain 2"/>
    <property type="match status" value="1"/>
</dbReference>
<dbReference type="EMBL" id="UPTC01000790">
    <property type="protein sequence ID" value="VBB30127.1"/>
    <property type="molecule type" value="Genomic_DNA"/>
</dbReference>
<gene>
    <name evidence="9" type="ORF">NAV_LOCUS4918</name>
</gene>
<dbReference type="GO" id="GO:0008237">
    <property type="term" value="F:metallopeptidase activity"/>
    <property type="evidence" value="ECO:0007669"/>
    <property type="project" value="UniProtKB-KW"/>
</dbReference>
<reference evidence="9 10" key="1">
    <citation type="submission" date="2018-08" db="EMBL/GenBank/DDBJ databases">
        <authorList>
            <person name="Laetsch R D."/>
            <person name="Stevens L."/>
            <person name="Kumar S."/>
            <person name="Blaxter L. M."/>
        </authorList>
    </citation>
    <scope>NUCLEOTIDE SEQUENCE [LARGE SCALE GENOMIC DNA]</scope>
</reference>
<evidence type="ECO:0000256" key="7">
    <source>
        <dbReference type="SAM" id="MobiDB-lite"/>
    </source>
</evidence>
<proteinExistence type="predicted"/>
<evidence type="ECO:0000259" key="8">
    <source>
        <dbReference type="PROSITE" id="PS50249"/>
    </source>
</evidence>
<dbReference type="Proteomes" id="UP000276991">
    <property type="component" value="Unassembled WGS sequence"/>
</dbReference>
<name>A0A498SED1_ACAVI</name>
<feature type="region of interest" description="Disordered" evidence="7">
    <location>
        <begin position="265"/>
        <end position="302"/>
    </location>
</feature>
<evidence type="ECO:0000256" key="4">
    <source>
        <dbReference type="ARBA" id="ARBA00022833"/>
    </source>
</evidence>
<evidence type="ECO:0000256" key="3">
    <source>
        <dbReference type="ARBA" id="ARBA00022801"/>
    </source>
</evidence>
<dbReference type="AlphaFoldDB" id="A0A498SED1"/>
<evidence type="ECO:0000256" key="2">
    <source>
        <dbReference type="ARBA" id="ARBA00022723"/>
    </source>
</evidence>
<evidence type="ECO:0000256" key="1">
    <source>
        <dbReference type="ARBA" id="ARBA00022670"/>
    </source>
</evidence>
<dbReference type="Pfam" id="PF23594">
    <property type="entry name" value="RPN11_C"/>
    <property type="match status" value="1"/>
</dbReference>
<dbReference type="CDD" id="cd08069">
    <property type="entry name" value="MPN_RPN11_CSN5"/>
    <property type="match status" value="1"/>
</dbReference>
<evidence type="ECO:0000256" key="5">
    <source>
        <dbReference type="ARBA" id="ARBA00022942"/>
    </source>
</evidence>
<dbReference type="GO" id="GO:0006508">
    <property type="term" value="P:proteolysis"/>
    <property type="evidence" value="ECO:0007669"/>
    <property type="project" value="UniProtKB-KW"/>
</dbReference>
<feature type="compositionally biased region" description="Basic and acidic residues" evidence="7">
    <location>
        <begin position="266"/>
        <end position="302"/>
    </location>
</feature>
<dbReference type="InterPro" id="IPR056263">
    <property type="entry name" value="RPN11_C"/>
</dbReference>
<dbReference type="STRING" id="6277.A0A498SED1"/>
<protein>
    <recommendedName>
        <fullName evidence="8">MPN domain-containing protein</fullName>
    </recommendedName>
</protein>
<dbReference type="InterPro" id="IPR050242">
    <property type="entry name" value="JAMM_MPN+_peptidase_M67A"/>
</dbReference>
<keyword evidence="2" id="KW-0479">Metal-binding</keyword>
<dbReference type="GO" id="GO:0046872">
    <property type="term" value="F:metal ion binding"/>
    <property type="evidence" value="ECO:0007669"/>
    <property type="project" value="UniProtKB-KW"/>
</dbReference>
<evidence type="ECO:0000313" key="10">
    <source>
        <dbReference type="Proteomes" id="UP000276991"/>
    </source>
</evidence>
<dbReference type="PROSITE" id="PS50249">
    <property type="entry name" value="MPN"/>
    <property type="match status" value="1"/>
</dbReference>